<evidence type="ECO:0000256" key="3">
    <source>
        <dbReference type="ARBA" id="ARBA00022840"/>
    </source>
</evidence>
<dbReference type="GO" id="GO:0005524">
    <property type="term" value="F:ATP binding"/>
    <property type="evidence" value="ECO:0007669"/>
    <property type="project" value="UniProtKB-KW"/>
</dbReference>
<dbReference type="OrthoDB" id="371899at2759"/>
<feature type="compositionally biased region" description="Basic and acidic residues" evidence="7">
    <location>
        <begin position="639"/>
        <end position="648"/>
    </location>
</feature>
<dbReference type="PANTHER" id="PTHR37739:SF8">
    <property type="entry name" value="KINESIN-LIKE PROTEIN KIN-12D"/>
    <property type="match status" value="1"/>
</dbReference>
<keyword evidence="2" id="KW-0547">Nucleotide-binding</keyword>
<keyword evidence="5" id="KW-0505">Motor protein</keyword>
<evidence type="ECO:0008006" key="10">
    <source>
        <dbReference type="Google" id="ProtNLM"/>
    </source>
</evidence>
<dbReference type="GO" id="GO:0005874">
    <property type="term" value="C:microtubule"/>
    <property type="evidence" value="ECO:0007669"/>
    <property type="project" value="UniProtKB-KW"/>
</dbReference>
<keyword evidence="1" id="KW-0493">Microtubule</keyword>
<feature type="coiled-coil region" evidence="6">
    <location>
        <begin position="317"/>
        <end position="358"/>
    </location>
</feature>
<dbReference type="PANTHER" id="PTHR37739">
    <property type="entry name" value="KINESIN-LIKE PROTEIN KIN-12D"/>
    <property type="match status" value="1"/>
</dbReference>
<dbReference type="InterPro" id="IPR044986">
    <property type="entry name" value="KIF15/KIN-12"/>
</dbReference>
<evidence type="ECO:0000256" key="7">
    <source>
        <dbReference type="SAM" id="MobiDB-lite"/>
    </source>
</evidence>
<evidence type="ECO:0000256" key="1">
    <source>
        <dbReference type="ARBA" id="ARBA00022701"/>
    </source>
</evidence>
<keyword evidence="4 6" id="KW-0175">Coiled coil</keyword>
<feature type="region of interest" description="Disordered" evidence="7">
    <location>
        <begin position="1"/>
        <end position="87"/>
    </location>
</feature>
<dbReference type="GeneID" id="24270507"/>
<protein>
    <recommendedName>
        <fullName evidence="10">Rhoptry protein</fullName>
    </recommendedName>
</protein>
<dbReference type="OMA" id="DQQNICD"/>
<evidence type="ECO:0000313" key="9">
    <source>
        <dbReference type="Proteomes" id="UP000054561"/>
    </source>
</evidence>
<feature type="compositionally biased region" description="Polar residues" evidence="7">
    <location>
        <begin position="658"/>
        <end position="667"/>
    </location>
</feature>
<organism evidence="8 9">
    <name type="scientific">Plasmodium fragile</name>
    <dbReference type="NCBI Taxonomy" id="5857"/>
    <lineage>
        <taxon>Eukaryota</taxon>
        <taxon>Sar</taxon>
        <taxon>Alveolata</taxon>
        <taxon>Apicomplexa</taxon>
        <taxon>Aconoidasida</taxon>
        <taxon>Haemosporida</taxon>
        <taxon>Plasmodiidae</taxon>
        <taxon>Plasmodium</taxon>
        <taxon>Plasmodium (Plasmodium)</taxon>
    </lineage>
</organism>
<evidence type="ECO:0000256" key="6">
    <source>
        <dbReference type="SAM" id="Coils"/>
    </source>
</evidence>
<dbReference type="Proteomes" id="UP000054561">
    <property type="component" value="Unassembled WGS sequence"/>
</dbReference>
<dbReference type="AlphaFoldDB" id="A0A0D9QDQ1"/>
<reference evidence="8 9" key="1">
    <citation type="submission" date="2014-03" db="EMBL/GenBank/DDBJ databases">
        <title>The Genome Sequence of Plasmodium fragile nilgiri.</title>
        <authorList>
            <consortium name="The Broad Institute Genomics Platform"/>
            <consortium name="The Broad Institute Genome Sequencing Center for Infectious Disease"/>
            <person name="Neafsey D."/>
            <person name="Duraisingh M."/>
            <person name="Young S.K."/>
            <person name="Zeng Q."/>
            <person name="Gargeya S."/>
            <person name="Abouelleil A."/>
            <person name="Alvarado L."/>
            <person name="Chapman S.B."/>
            <person name="Gainer-Dewar J."/>
            <person name="Goldberg J."/>
            <person name="Griggs A."/>
            <person name="Gujja S."/>
            <person name="Hansen M."/>
            <person name="Howarth C."/>
            <person name="Imamovic A."/>
            <person name="Larimer J."/>
            <person name="Pearson M."/>
            <person name="Poon T.W."/>
            <person name="Priest M."/>
            <person name="Roberts A."/>
            <person name="Saif S."/>
            <person name="Shea T."/>
            <person name="Sykes S."/>
            <person name="Wortman J."/>
            <person name="Nusbaum C."/>
            <person name="Birren B."/>
        </authorList>
    </citation>
    <scope>NUCLEOTIDE SEQUENCE [LARGE SCALE GENOMIC DNA]</scope>
    <source>
        <strain evidence="9">nilgiri</strain>
    </source>
</reference>
<keyword evidence="3" id="KW-0067">ATP-binding</keyword>
<evidence type="ECO:0000256" key="5">
    <source>
        <dbReference type="ARBA" id="ARBA00023175"/>
    </source>
</evidence>
<feature type="compositionally biased region" description="Basic and acidic residues" evidence="7">
    <location>
        <begin position="906"/>
        <end position="918"/>
    </location>
</feature>
<dbReference type="EMBL" id="KQ030394">
    <property type="protein sequence ID" value="KJP85175.1"/>
    <property type="molecule type" value="Genomic_DNA"/>
</dbReference>
<feature type="coiled-coil region" evidence="6">
    <location>
        <begin position="542"/>
        <end position="576"/>
    </location>
</feature>
<dbReference type="RefSeq" id="XP_012338218.1">
    <property type="nucleotide sequence ID" value="XM_012482795.1"/>
</dbReference>
<feature type="coiled-coil region" evidence="6">
    <location>
        <begin position="98"/>
        <end position="281"/>
    </location>
</feature>
<gene>
    <name evidence="8" type="ORF">AK88_05193</name>
</gene>
<name>A0A0D9QDQ1_PLAFR</name>
<accession>A0A0D9QDQ1</accession>
<feature type="compositionally biased region" description="Basic and acidic residues" evidence="7">
    <location>
        <begin position="76"/>
        <end position="87"/>
    </location>
</feature>
<evidence type="ECO:0000313" key="8">
    <source>
        <dbReference type="EMBL" id="KJP85175.1"/>
    </source>
</evidence>
<sequence>MHQANKAEGKQPSVAQLDFPDSASDDHISVEEGNVWDTDINIADDDLLVLGDGAQGGGEEAEPPDGTNSGDALMEDTSRVEQSDEAQDGHMLEEAATVTQLQKECDILKKKLEQYERRNEEQEAAQNELMEQLKTYERNSNQMNEENYEQVKTNFNKISIQCDEYEKKLQEVYLQMEQGKNLMKQKEEEMKENMTKAEEELLRKDRIIGDMQNVIENYQRGINDSENNLKEIEDARINDQLMYKKAVDNLEEKISYLEKQVNNKQEEIFELKNRNKELNDECTYLKMKEEKNEQNIFNLKSNLQMNEKESFVKYEMIQEQNNKIEQLIMENKKSSKDIEVLKSEKGKVENENEILKKDLLYLQEKLKSIEKHSYDIYEMKNYVETVIEQNKNLMEQLECEKNQKEELKGKIKVFLTEMNNSAICLQSYKMKCSFFVDILRKCEAKMGMLQMKMKSYESVRSGHARWMVHPALGVGVGVGEVGSDHPLDSIKQTILLREELQMEIRKGEQVAEKMLKLQNMVKEKNLLINEKNYKLNKYKLLNNNLKNAIMGYQSSMKAMKENIHNLEKQIAVKEVKSIMVPPKVTVHVSKLASFENNLKNELKGLIGNSSTFLESTFKYINENPIKKNLQNKAFFSSTTEKKSDDGEVKGGSIVKETPASSVVSNAEGTIPNLASTSMGTASPGDGSLADVTGFAKNFIYTNMNRIPNFIPEQNGKNGSGQFGAAARSESPQLSGDDIAWKDDGAWVEGTHVESNQVEHSKSDAKPDANNKYIDLFMGKKNLNKVSSTSDILNVQNVSQFYANTENKIKDLFVLNKKKESPKIKEKEEDPKSSHSNENAFFPMHIFGGSKLKEGFPTPPGDVKNEDELGGAPTLMENSSKYDLAGSKKKSLHSLYYDNNPAPEGNNTKEETKETDNHQQKLQPISSDEDAQINDDVWNEKIDLDNFEVDEL</sequence>
<feature type="coiled-coil region" evidence="6">
    <location>
        <begin position="383"/>
        <end position="417"/>
    </location>
</feature>
<keyword evidence="9" id="KW-1185">Reference proteome</keyword>
<proteinExistence type="predicted"/>
<dbReference type="VEuPathDB" id="PlasmoDB:AK88_05193"/>
<evidence type="ECO:0000256" key="4">
    <source>
        <dbReference type="ARBA" id="ARBA00023054"/>
    </source>
</evidence>
<evidence type="ECO:0000256" key="2">
    <source>
        <dbReference type="ARBA" id="ARBA00022741"/>
    </source>
</evidence>
<feature type="region of interest" description="Disordered" evidence="7">
    <location>
        <begin position="637"/>
        <end position="667"/>
    </location>
</feature>
<feature type="region of interest" description="Disordered" evidence="7">
    <location>
        <begin position="853"/>
        <end position="933"/>
    </location>
</feature>